<keyword evidence="9" id="KW-1185">Reference proteome</keyword>
<gene>
    <name evidence="8" type="ORF">GRI35_03235</name>
</gene>
<keyword evidence="3" id="KW-0731">Sigma factor</keyword>
<dbReference type="PANTHER" id="PTHR43133">
    <property type="entry name" value="RNA POLYMERASE ECF-TYPE SIGMA FACTO"/>
    <property type="match status" value="1"/>
</dbReference>
<accession>A0A844Z6E7</accession>
<evidence type="ECO:0000259" key="6">
    <source>
        <dbReference type="Pfam" id="PF04542"/>
    </source>
</evidence>
<name>A0A844Z6E7_9SPHN</name>
<evidence type="ECO:0000256" key="3">
    <source>
        <dbReference type="ARBA" id="ARBA00023082"/>
    </source>
</evidence>
<dbReference type="EMBL" id="WTYZ01000001">
    <property type="protein sequence ID" value="MXO82390.1"/>
    <property type="molecule type" value="Genomic_DNA"/>
</dbReference>
<evidence type="ECO:0000313" key="8">
    <source>
        <dbReference type="EMBL" id="MXO82390.1"/>
    </source>
</evidence>
<dbReference type="GO" id="GO:0006352">
    <property type="term" value="P:DNA-templated transcription initiation"/>
    <property type="evidence" value="ECO:0007669"/>
    <property type="project" value="InterPro"/>
</dbReference>
<dbReference type="Gene3D" id="1.10.1740.10">
    <property type="match status" value="1"/>
</dbReference>
<keyword evidence="4" id="KW-0238">DNA-binding</keyword>
<protein>
    <submittedName>
        <fullName evidence="8">Sigma-70 family RNA polymerase sigma factor</fullName>
    </submittedName>
</protein>
<dbReference type="InterPro" id="IPR014284">
    <property type="entry name" value="RNA_pol_sigma-70_dom"/>
</dbReference>
<comment type="similarity">
    <text evidence="1">Belongs to the sigma-70 factor family. ECF subfamily.</text>
</comment>
<feature type="domain" description="RNA polymerase sigma factor 70 region 4 type 2" evidence="7">
    <location>
        <begin position="122"/>
        <end position="173"/>
    </location>
</feature>
<dbReference type="SUPFAM" id="SSF88659">
    <property type="entry name" value="Sigma3 and sigma4 domains of RNA polymerase sigma factors"/>
    <property type="match status" value="1"/>
</dbReference>
<dbReference type="PANTHER" id="PTHR43133:SF8">
    <property type="entry name" value="RNA POLYMERASE SIGMA FACTOR HI_1459-RELATED"/>
    <property type="match status" value="1"/>
</dbReference>
<dbReference type="SUPFAM" id="SSF88946">
    <property type="entry name" value="Sigma2 domain of RNA polymerase sigma factors"/>
    <property type="match status" value="1"/>
</dbReference>
<dbReference type="OrthoDB" id="9803470at2"/>
<evidence type="ECO:0000313" key="9">
    <source>
        <dbReference type="Proteomes" id="UP000460290"/>
    </source>
</evidence>
<dbReference type="RefSeq" id="WP_160612825.1">
    <property type="nucleotide sequence ID" value="NZ_JAUFQM010000001.1"/>
</dbReference>
<dbReference type="InterPro" id="IPR039425">
    <property type="entry name" value="RNA_pol_sigma-70-like"/>
</dbReference>
<evidence type="ECO:0000256" key="4">
    <source>
        <dbReference type="ARBA" id="ARBA00023125"/>
    </source>
</evidence>
<keyword evidence="5" id="KW-0804">Transcription</keyword>
<comment type="caution">
    <text evidence="8">The sequence shown here is derived from an EMBL/GenBank/DDBJ whole genome shotgun (WGS) entry which is preliminary data.</text>
</comment>
<dbReference type="GO" id="GO:0003677">
    <property type="term" value="F:DNA binding"/>
    <property type="evidence" value="ECO:0007669"/>
    <property type="project" value="UniProtKB-KW"/>
</dbReference>
<evidence type="ECO:0000259" key="7">
    <source>
        <dbReference type="Pfam" id="PF08281"/>
    </source>
</evidence>
<dbReference type="Pfam" id="PF04542">
    <property type="entry name" value="Sigma70_r2"/>
    <property type="match status" value="1"/>
</dbReference>
<dbReference type="Proteomes" id="UP000460290">
    <property type="component" value="Unassembled WGS sequence"/>
</dbReference>
<dbReference type="InterPro" id="IPR007627">
    <property type="entry name" value="RNA_pol_sigma70_r2"/>
</dbReference>
<sequence length="184" mass="20496">MSAGAARILDEYLVAEARAGSRSALTQLVRRWHPKLVAHAWRLTGDRELAHDAVQSAWSEIIRGLSKLREERAFPVWAFRIVSRTCNREIGSLVKTRQLMTAIESEPRETSCAPEEPSDLGPLREAIRQLPAGERAAIALYHFEELRVAEVAVALAVPVGTVKTRLMNARKKLRAILDPEGETP</sequence>
<proteinExistence type="inferred from homology"/>
<dbReference type="AlphaFoldDB" id="A0A844Z6E7"/>
<dbReference type="InterPro" id="IPR013249">
    <property type="entry name" value="RNA_pol_sigma70_r4_t2"/>
</dbReference>
<dbReference type="InterPro" id="IPR036388">
    <property type="entry name" value="WH-like_DNA-bd_sf"/>
</dbReference>
<dbReference type="Pfam" id="PF08281">
    <property type="entry name" value="Sigma70_r4_2"/>
    <property type="match status" value="1"/>
</dbReference>
<dbReference type="Gene3D" id="1.10.10.10">
    <property type="entry name" value="Winged helix-like DNA-binding domain superfamily/Winged helix DNA-binding domain"/>
    <property type="match status" value="1"/>
</dbReference>
<dbReference type="NCBIfam" id="TIGR02937">
    <property type="entry name" value="sigma70-ECF"/>
    <property type="match status" value="1"/>
</dbReference>
<evidence type="ECO:0000256" key="5">
    <source>
        <dbReference type="ARBA" id="ARBA00023163"/>
    </source>
</evidence>
<evidence type="ECO:0000256" key="2">
    <source>
        <dbReference type="ARBA" id="ARBA00023015"/>
    </source>
</evidence>
<reference evidence="8 9" key="1">
    <citation type="submission" date="2019-12" db="EMBL/GenBank/DDBJ databases">
        <title>Genomic-based taxomic classification of the family Erythrobacteraceae.</title>
        <authorList>
            <person name="Xu L."/>
        </authorList>
    </citation>
    <scope>NUCLEOTIDE SEQUENCE [LARGE SCALE GENOMIC DNA]</scope>
    <source>
        <strain evidence="8 9">KCTC 42006</strain>
    </source>
</reference>
<feature type="domain" description="RNA polymerase sigma-70 region 2" evidence="6">
    <location>
        <begin position="28"/>
        <end position="90"/>
    </location>
</feature>
<dbReference type="InterPro" id="IPR013324">
    <property type="entry name" value="RNA_pol_sigma_r3/r4-like"/>
</dbReference>
<keyword evidence="2" id="KW-0805">Transcription regulation</keyword>
<evidence type="ECO:0000256" key="1">
    <source>
        <dbReference type="ARBA" id="ARBA00010641"/>
    </source>
</evidence>
<organism evidence="8 9">
    <name type="scientific">Pontixanthobacter aestiaquae</name>
    <dbReference type="NCBI Taxonomy" id="1509367"/>
    <lineage>
        <taxon>Bacteria</taxon>
        <taxon>Pseudomonadati</taxon>
        <taxon>Pseudomonadota</taxon>
        <taxon>Alphaproteobacteria</taxon>
        <taxon>Sphingomonadales</taxon>
        <taxon>Erythrobacteraceae</taxon>
        <taxon>Pontixanthobacter</taxon>
    </lineage>
</organism>
<dbReference type="InterPro" id="IPR013325">
    <property type="entry name" value="RNA_pol_sigma_r2"/>
</dbReference>
<dbReference type="GO" id="GO:0016987">
    <property type="term" value="F:sigma factor activity"/>
    <property type="evidence" value="ECO:0007669"/>
    <property type="project" value="UniProtKB-KW"/>
</dbReference>